<dbReference type="Proteomes" id="UP000276232">
    <property type="component" value="Unassembled WGS sequence"/>
</dbReference>
<dbReference type="EMBL" id="RJKN01000003">
    <property type="protein sequence ID" value="ROP43671.1"/>
    <property type="molecule type" value="Genomic_DNA"/>
</dbReference>
<proteinExistence type="inferred from homology"/>
<comment type="caution">
    <text evidence="6">The sequence shown here is derived from an EMBL/GenBank/DDBJ whole genome shotgun (WGS) entry which is preliminary data.</text>
</comment>
<accession>A0A3N1HMH4</accession>
<evidence type="ECO:0000256" key="2">
    <source>
        <dbReference type="RuleBase" id="RU004447"/>
    </source>
</evidence>
<dbReference type="Pfam" id="PF00675">
    <property type="entry name" value="Peptidase_M16"/>
    <property type="match status" value="1"/>
</dbReference>
<name>A0A3N1HMH4_9ACTN</name>
<dbReference type="GO" id="GO:0004222">
    <property type="term" value="F:metalloendopeptidase activity"/>
    <property type="evidence" value="ECO:0007669"/>
    <property type="project" value="InterPro"/>
</dbReference>
<sequence>MPVPLASLGTPSGVAETDAAGREGARVRRTVLPGGAVVLTEAVPGLRSATLGAWVGVGSRDEADHQRGSTHFLEHLLFKGTGRRSAMDIAAAFDEVGGDANASTGKENTSYYARVLDTDLPVAVDVTLDMVTSASLRAEDVDGERGVILEELAAAEDDDDDVAHERFSLLVHGDTPLGRPIGGTPADIEAATRDAVEAHYRRHYVPEGLVVTAAGGLEHDAVCALVEQALARAGWPAGADAVPLPRRTGGPAGEPLPSTLRPGGVLTLERDTEQAHVLLGGPGLTATDERRWVLGVLVAVLGGGMSSRLFQEVRERRGLAYSTYAFDAGYSDDGLFGLYAGCTPSRVPQVTELLAEQWALLARDGLGEDELRRGKGQLSGSLVLGMEDSGARMTRLARAELVHGRFTGVDESLARIAAVTADDVVALAGELLAAPRSLLVLGPFDDDPVPVAP</sequence>
<dbReference type="Gene3D" id="3.30.830.10">
    <property type="entry name" value="Metalloenzyme, LuxS/M16 peptidase-like"/>
    <property type="match status" value="2"/>
</dbReference>
<dbReference type="FunCoup" id="A0A3N1HMH4">
    <property type="interactions" value="367"/>
</dbReference>
<evidence type="ECO:0000259" key="5">
    <source>
        <dbReference type="Pfam" id="PF05193"/>
    </source>
</evidence>
<dbReference type="OrthoDB" id="9811314at2"/>
<dbReference type="SUPFAM" id="SSF63411">
    <property type="entry name" value="LuxS/MPP-like metallohydrolase"/>
    <property type="match status" value="2"/>
</dbReference>
<dbReference type="InterPro" id="IPR007863">
    <property type="entry name" value="Peptidase_M16_C"/>
</dbReference>
<dbReference type="RefSeq" id="WP_123379388.1">
    <property type="nucleotide sequence ID" value="NZ_RJKN01000003.1"/>
</dbReference>
<comment type="similarity">
    <text evidence="1 2">Belongs to the peptidase M16 family.</text>
</comment>
<dbReference type="AlphaFoldDB" id="A0A3N1HMH4"/>
<dbReference type="GO" id="GO:0006508">
    <property type="term" value="P:proteolysis"/>
    <property type="evidence" value="ECO:0007669"/>
    <property type="project" value="InterPro"/>
</dbReference>
<dbReference type="InterPro" id="IPR050361">
    <property type="entry name" value="MPP/UQCRC_Complex"/>
</dbReference>
<dbReference type="GO" id="GO:0046872">
    <property type="term" value="F:metal ion binding"/>
    <property type="evidence" value="ECO:0007669"/>
    <property type="project" value="InterPro"/>
</dbReference>
<gene>
    <name evidence="6" type="ORF">EDC03_1264</name>
</gene>
<dbReference type="Pfam" id="PF05193">
    <property type="entry name" value="Peptidase_M16_C"/>
    <property type="match status" value="1"/>
</dbReference>
<evidence type="ECO:0000256" key="3">
    <source>
        <dbReference type="SAM" id="MobiDB-lite"/>
    </source>
</evidence>
<feature type="domain" description="Peptidase M16 N-terminal" evidence="4">
    <location>
        <begin position="38"/>
        <end position="184"/>
    </location>
</feature>
<dbReference type="InParanoid" id="A0A3N1HMH4"/>
<protein>
    <submittedName>
        <fullName evidence="6">Putative Zn-dependent peptidase</fullName>
    </submittedName>
</protein>
<feature type="region of interest" description="Disordered" evidence="3">
    <location>
        <begin position="1"/>
        <end position="21"/>
    </location>
</feature>
<dbReference type="PANTHER" id="PTHR11851">
    <property type="entry name" value="METALLOPROTEASE"/>
    <property type="match status" value="1"/>
</dbReference>
<dbReference type="PROSITE" id="PS00143">
    <property type="entry name" value="INSULINASE"/>
    <property type="match status" value="1"/>
</dbReference>
<feature type="domain" description="Peptidase M16 C-terminal" evidence="5">
    <location>
        <begin position="191"/>
        <end position="378"/>
    </location>
</feature>
<dbReference type="PANTHER" id="PTHR11851:SF49">
    <property type="entry name" value="MITOCHONDRIAL-PROCESSING PEPTIDASE SUBUNIT ALPHA"/>
    <property type="match status" value="1"/>
</dbReference>
<reference evidence="6 7" key="1">
    <citation type="journal article" date="2015" name="Stand. Genomic Sci.">
        <title>Genomic Encyclopedia of Bacterial and Archaeal Type Strains, Phase III: the genomes of soil and plant-associated and newly described type strains.</title>
        <authorList>
            <person name="Whitman W.B."/>
            <person name="Woyke T."/>
            <person name="Klenk H.P."/>
            <person name="Zhou Y."/>
            <person name="Lilburn T.G."/>
            <person name="Beck B.J."/>
            <person name="De Vos P."/>
            <person name="Vandamme P."/>
            <person name="Eisen J.A."/>
            <person name="Garrity G."/>
            <person name="Hugenholtz P."/>
            <person name="Kyrpides N.C."/>
        </authorList>
    </citation>
    <scope>NUCLEOTIDE SEQUENCE [LARGE SCALE GENOMIC DNA]</scope>
    <source>
        <strain evidence="6 7">CECT 7306</strain>
    </source>
</reference>
<dbReference type="InterPro" id="IPR011765">
    <property type="entry name" value="Pept_M16_N"/>
</dbReference>
<dbReference type="InterPro" id="IPR001431">
    <property type="entry name" value="Pept_M16_Zn_BS"/>
</dbReference>
<evidence type="ECO:0000256" key="1">
    <source>
        <dbReference type="ARBA" id="ARBA00007261"/>
    </source>
</evidence>
<organism evidence="6 7">
    <name type="scientific">Pseudokineococcus lusitanus</name>
    <dbReference type="NCBI Taxonomy" id="763993"/>
    <lineage>
        <taxon>Bacteria</taxon>
        <taxon>Bacillati</taxon>
        <taxon>Actinomycetota</taxon>
        <taxon>Actinomycetes</taxon>
        <taxon>Kineosporiales</taxon>
        <taxon>Kineosporiaceae</taxon>
        <taxon>Pseudokineococcus</taxon>
    </lineage>
</organism>
<dbReference type="InterPro" id="IPR011249">
    <property type="entry name" value="Metalloenz_LuxS/M16"/>
</dbReference>
<evidence type="ECO:0000313" key="6">
    <source>
        <dbReference type="EMBL" id="ROP43671.1"/>
    </source>
</evidence>
<evidence type="ECO:0000259" key="4">
    <source>
        <dbReference type="Pfam" id="PF00675"/>
    </source>
</evidence>
<keyword evidence="7" id="KW-1185">Reference proteome</keyword>
<evidence type="ECO:0000313" key="7">
    <source>
        <dbReference type="Proteomes" id="UP000276232"/>
    </source>
</evidence>